<dbReference type="RefSeq" id="WP_145846203.1">
    <property type="nucleotide sequence ID" value="NZ_CP042239.1"/>
</dbReference>
<evidence type="ECO:0008006" key="4">
    <source>
        <dbReference type="Google" id="ProtNLM"/>
    </source>
</evidence>
<dbReference type="Proteomes" id="UP000318055">
    <property type="component" value="Chromosome"/>
</dbReference>
<dbReference type="OrthoDB" id="7556901at2"/>
<protein>
    <recommendedName>
        <fullName evidence="4">DNA binding HTH domain-containing protein</fullName>
    </recommendedName>
</protein>
<dbReference type="EMBL" id="CP042239">
    <property type="protein sequence ID" value="QDX25925.1"/>
    <property type="molecule type" value="Genomic_DNA"/>
</dbReference>
<organism evidence="2 3">
    <name type="scientific">Sphingomonas suaedae</name>
    <dbReference type="NCBI Taxonomy" id="2599297"/>
    <lineage>
        <taxon>Bacteria</taxon>
        <taxon>Pseudomonadati</taxon>
        <taxon>Pseudomonadota</taxon>
        <taxon>Alphaproteobacteria</taxon>
        <taxon>Sphingomonadales</taxon>
        <taxon>Sphingomonadaceae</taxon>
        <taxon>Sphingomonas</taxon>
    </lineage>
</organism>
<feature type="region of interest" description="Disordered" evidence="1">
    <location>
        <begin position="247"/>
        <end position="283"/>
    </location>
</feature>
<name>A0A518REQ0_9SPHN</name>
<evidence type="ECO:0000256" key="1">
    <source>
        <dbReference type="SAM" id="MobiDB-lite"/>
    </source>
</evidence>
<keyword evidence="3" id="KW-1185">Reference proteome</keyword>
<evidence type="ECO:0000313" key="3">
    <source>
        <dbReference type="Proteomes" id="UP000318055"/>
    </source>
</evidence>
<reference evidence="2 3" key="1">
    <citation type="submission" date="2019-07" db="EMBL/GenBank/DDBJ databases">
        <title>Sphingomonas alkalisoli sp. nov., isolated from rhizosphere soil of Suaedae salsa.</title>
        <authorList>
            <person name="Zhang H."/>
            <person name="Xu L."/>
            <person name="Zhang J.-X."/>
            <person name="Sun J.-Q."/>
        </authorList>
    </citation>
    <scope>NUCLEOTIDE SEQUENCE [LARGE SCALE GENOMIC DNA]</scope>
    <source>
        <strain evidence="2 3">XS-10</strain>
    </source>
</reference>
<proteinExistence type="predicted"/>
<sequence>MTGPRPFNRRQAKENDAFLAALRRTGNAREAARSLGFHRSTMLKRRARDAAFAAEWDAALVLAHARLNGPDAHPDQPGTNEPRAIRTASGRMQLRTLPRRALDRAAEQAFLAALSATANVRLSAGAAGFSHSAFYARRRQSPAFAREMQLALETGYERVEMALMEAALASSYRDDAWRHNNPPAIPSMTADEAMMLLRLHHQSVRLQDEPPHIKRRRGESREAHSYRLSAMYEARLQRDRDAFDVAEAERRAATAATSESPHEEPFPTLPALDQVTGWRKGKG</sequence>
<accession>A0A518REQ0</accession>
<gene>
    <name evidence="2" type="ORF">FPZ54_07740</name>
</gene>
<dbReference type="AlphaFoldDB" id="A0A518REQ0"/>
<dbReference type="KEGG" id="ssua:FPZ54_07740"/>
<evidence type="ECO:0000313" key="2">
    <source>
        <dbReference type="EMBL" id="QDX25925.1"/>
    </source>
</evidence>